<dbReference type="AlphaFoldDB" id="A0A1H9GM17"/>
<dbReference type="Proteomes" id="UP000199021">
    <property type="component" value="Unassembled WGS sequence"/>
</dbReference>
<organism evidence="3 4">
    <name type="scientific">Neolewinella agarilytica</name>
    <dbReference type="NCBI Taxonomy" id="478744"/>
    <lineage>
        <taxon>Bacteria</taxon>
        <taxon>Pseudomonadati</taxon>
        <taxon>Bacteroidota</taxon>
        <taxon>Saprospiria</taxon>
        <taxon>Saprospirales</taxon>
        <taxon>Lewinellaceae</taxon>
        <taxon>Neolewinella</taxon>
    </lineage>
</organism>
<accession>A0A1H9GM17</accession>
<feature type="domain" description="NusG-like N-terminal" evidence="2">
    <location>
        <begin position="14"/>
        <end position="105"/>
    </location>
</feature>
<name>A0A1H9GM17_9BACT</name>
<evidence type="ECO:0000313" key="4">
    <source>
        <dbReference type="Proteomes" id="UP000199021"/>
    </source>
</evidence>
<keyword evidence="4" id="KW-1185">Reference proteome</keyword>
<gene>
    <name evidence="3" type="ORF">SAMN05444359_11118</name>
</gene>
<reference evidence="4" key="1">
    <citation type="submission" date="2016-10" db="EMBL/GenBank/DDBJ databases">
        <authorList>
            <person name="Varghese N."/>
            <person name="Submissions S."/>
        </authorList>
    </citation>
    <scope>NUCLEOTIDE SEQUENCE [LARGE SCALE GENOMIC DNA]</scope>
    <source>
        <strain evidence="4">DSM 24740</strain>
    </source>
</reference>
<dbReference type="Gene3D" id="3.30.70.940">
    <property type="entry name" value="NusG, N-terminal domain"/>
    <property type="match status" value="1"/>
</dbReference>
<evidence type="ECO:0000259" key="2">
    <source>
        <dbReference type="Pfam" id="PF02357"/>
    </source>
</evidence>
<keyword evidence="1" id="KW-0804">Transcription</keyword>
<dbReference type="Pfam" id="PF02357">
    <property type="entry name" value="NusG"/>
    <property type="match status" value="1"/>
</dbReference>
<dbReference type="GO" id="GO:0006354">
    <property type="term" value="P:DNA-templated transcription elongation"/>
    <property type="evidence" value="ECO:0007669"/>
    <property type="project" value="InterPro"/>
</dbReference>
<dbReference type="CDD" id="cd09895">
    <property type="entry name" value="NGN_SP_UpxY"/>
    <property type="match status" value="1"/>
</dbReference>
<dbReference type="SUPFAM" id="SSF82679">
    <property type="entry name" value="N-utilization substance G protein NusG, N-terminal domain"/>
    <property type="match status" value="1"/>
</dbReference>
<dbReference type="STRING" id="478744.SAMN05444359_11118"/>
<dbReference type="InterPro" id="IPR036735">
    <property type="entry name" value="NGN_dom_sf"/>
</dbReference>
<dbReference type="RefSeq" id="WP_090168276.1">
    <property type="nucleotide sequence ID" value="NZ_FOFB01000011.1"/>
</dbReference>
<evidence type="ECO:0000256" key="1">
    <source>
        <dbReference type="ARBA" id="ARBA00023163"/>
    </source>
</evidence>
<sequence length="185" mass="20839">MVHTNFTNGISDIRWLVLYVGSRKEKAVLKSLESNQIEAYVPLKERLYKYASKSLVRQLPIIPGYVFVRAGKKDLGPILGIPFVFGFLKTGDSYSVVSEGEISHLRRLCSADQLSWCEEPVDTLRAGALVEIVRGPLAGVRGRFVDKKGKDLFVVSFGDQLQTQLGTFEIRRKDITLLEEVFMDK</sequence>
<dbReference type="EMBL" id="FOFB01000011">
    <property type="protein sequence ID" value="SEQ51141.1"/>
    <property type="molecule type" value="Genomic_DNA"/>
</dbReference>
<dbReference type="InterPro" id="IPR006645">
    <property type="entry name" value="NGN-like_dom"/>
</dbReference>
<dbReference type="InParanoid" id="A0A1H9GM17"/>
<evidence type="ECO:0000313" key="3">
    <source>
        <dbReference type="EMBL" id="SEQ51141.1"/>
    </source>
</evidence>
<dbReference type="OrthoDB" id="9796143at2"/>
<proteinExistence type="predicted"/>
<protein>
    <submittedName>
        <fullName evidence="3">Transcription antitermination factor NusG</fullName>
    </submittedName>
</protein>